<dbReference type="EMBL" id="CP006604">
    <property type="protein sequence ID" value="AHA27739.1"/>
    <property type="molecule type" value="Genomic_DNA"/>
</dbReference>
<keyword evidence="1" id="KW-0812">Transmembrane</keyword>
<reference evidence="2 3" key="1">
    <citation type="journal article" date="2014" name="Mol. Plant Microbe Interact.">
        <title>The complete genome sequence of Candidatus Liberibacter americanus, associated with citrus Huanglongbing.</title>
        <authorList>
            <person name="Wulff N.A."/>
            <person name="Zhang S."/>
            <person name="Setubal J.C."/>
            <person name="Almeida N.F."/>
            <person name="Martins E.C."/>
            <person name="Harakava R."/>
            <person name="Kumar D."/>
            <person name="Rangel L.T."/>
            <person name="Foissac X."/>
            <person name="Bove J."/>
            <person name="Gabriel D.W."/>
        </authorList>
    </citation>
    <scope>NUCLEOTIDE SEQUENCE [LARGE SCALE GENOMIC DNA]</scope>
    <source>
        <strain evidence="2 3">Sao Paulo</strain>
    </source>
</reference>
<keyword evidence="1" id="KW-1133">Transmembrane helix</keyword>
<sequence>MILIFISCLLCGYYILQACDMLFVSSEVFLLQLLSLLSFLHSLKNFISFSILIYHHAINHSLKSIENDHKLVNAIFFVFLILILEDIYMKIAERVMTALPFPLNYY</sequence>
<accession>U6B3W3</accession>
<feature type="transmembrane region" description="Helical" evidence="1">
    <location>
        <begin position="74"/>
        <end position="91"/>
    </location>
</feature>
<keyword evidence="3" id="KW-1185">Reference proteome</keyword>
<protein>
    <submittedName>
        <fullName evidence="2">Uncharacterized protein</fullName>
    </submittedName>
</protein>
<feature type="transmembrane region" description="Helical" evidence="1">
    <location>
        <begin position="28"/>
        <end position="54"/>
    </location>
</feature>
<organism evidence="2 3">
    <name type="scientific">Candidatus Liberibacter americanus str. Sao Paulo</name>
    <dbReference type="NCBI Taxonomy" id="1261131"/>
    <lineage>
        <taxon>Bacteria</taxon>
        <taxon>Pseudomonadati</taxon>
        <taxon>Pseudomonadota</taxon>
        <taxon>Alphaproteobacteria</taxon>
        <taxon>Hyphomicrobiales</taxon>
        <taxon>Rhizobiaceae</taxon>
        <taxon>Liberibacter</taxon>
    </lineage>
</organism>
<evidence type="ECO:0000313" key="2">
    <source>
        <dbReference type="EMBL" id="AHA27739.1"/>
    </source>
</evidence>
<proteinExistence type="predicted"/>
<evidence type="ECO:0000313" key="3">
    <source>
        <dbReference type="Proteomes" id="UP000017862"/>
    </source>
</evidence>
<name>U6B3W3_9HYPH</name>
<gene>
    <name evidence="2" type="ORF">lam_371</name>
</gene>
<dbReference type="HOGENOM" id="CLU_2218265_0_0_5"/>
<evidence type="ECO:0000256" key="1">
    <source>
        <dbReference type="SAM" id="Phobius"/>
    </source>
</evidence>
<keyword evidence="1" id="KW-0472">Membrane</keyword>
<dbReference type="KEGG" id="lar:lam_371"/>
<dbReference type="Proteomes" id="UP000017862">
    <property type="component" value="Chromosome"/>
</dbReference>
<dbReference type="AlphaFoldDB" id="U6B3W3"/>